<evidence type="ECO:0000313" key="3">
    <source>
        <dbReference type="Proteomes" id="UP000618746"/>
    </source>
</evidence>
<accession>A0A852JZ20</accession>
<feature type="non-terminal residue" evidence="2">
    <location>
        <position position="142"/>
    </location>
</feature>
<dbReference type="Pfam" id="PF13895">
    <property type="entry name" value="Ig_2"/>
    <property type="match status" value="1"/>
</dbReference>
<keyword evidence="3" id="KW-1185">Reference proteome</keyword>
<gene>
    <name evidence="2" type="primary">Icam5_0</name>
    <name evidence="2" type="ORF">SPIPAS_R10283</name>
</gene>
<sequence length="142" mass="15337">CSRPLCHILLVPIPTFPGPHPSFSWSPSRLFPLLIPPFPAVKPRLDMELCPPQQNWTEGQQGILNCSAKGTPKLQVNCSKDGNFLTPGISHPINRAHAGTYLCRATNDLGTAERNVTVWVQCESGGPGLRGVFGVFGLLAPL</sequence>
<dbReference type="InterPro" id="IPR007110">
    <property type="entry name" value="Ig-like_dom"/>
</dbReference>
<dbReference type="GO" id="GO:0005886">
    <property type="term" value="C:plasma membrane"/>
    <property type="evidence" value="ECO:0007669"/>
    <property type="project" value="TreeGrafter"/>
</dbReference>
<reference evidence="2" key="1">
    <citation type="submission" date="2020-02" db="EMBL/GenBank/DDBJ databases">
        <title>Bird 10,000 Genomes (B10K) Project - Family phase.</title>
        <authorList>
            <person name="Zhang G."/>
        </authorList>
    </citation>
    <scope>NUCLEOTIDE SEQUENCE</scope>
    <source>
        <strain evidence="2">B10K-DU-023-52</strain>
        <tissue evidence="2">Mixed tissue sample</tissue>
    </source>
</reference>
<dbReference type="Proteomes" id="UP000618746">
    <property type="component" value="Unassembled WGS sequence"/>
</dbReference>
<feature type="domain" description="Ig-like" evidence="1">
    <location>
        <begin position="43"/>
        <end position="117"/>
    </location>
</feature>
<dbReference type="EMBL" id="WBNQ01072195">
    <property type="protein sequence ID" value="NXX70308.1"/>
    <property type="molecule type" value="Genomic_DNA"/>
</dbReference>
<dbReference type="InterPro" id="IPR013783">
    <property type="entry name" value="Ig-like_fold"/>
</dbReference>
<dbReference type="PANTHER" id="PTHR13771:SF9">
    <property type="entry name" value="INTERCELLULAR ADHESION MOLECULE 5"/>
    <property type="match status" value="1"/>
</dbReference>
<dbReference type="AlphaFoldDB" id="A0A852JZ20"/>
<evidence type="ECO:0000259" key="1">
    <source>
        <dbReference type="PROSITE" id="PS50835"/>
    </source>
</evidence>
<dbReference type="SUPFAM" id="SSF48726">
    <property type="entry name" value="Immunoglobulin"/>
    <property type="match status" value="1"/>
</dbReference>
<name>A0A852JZ20_SPIPA</name>
<proteinExistence type="predicted"/>
<organism evidence="2 3">
    <name type="scientific">Spizella passerina</name>
    <name type="common">Chipping sparrow</name>
    <dbReference type="NCBI Taxonomy" id="40210"/>
    <lineage>
        <taxon>Eukaryota</taxon>
        <taxon>Metazoa</taxon>
        <taxon>Chordata</taxon>
        <taxon>Craniata</taxon>
        <taxon>Vertebrata</taxon>
        <taxon>Euteleostomi</taxon>
        <taxon>Archelosauria</taxon>
        <taxon>Archosauria</taxon>
        <taxon>Dinosauria</taxon>
        <taxon>Saurischia</taxon>
        <taxon>Theropoda</taxon>
        <taxon>Coelurosauria</taxon>
        <taxon>Aves</taxon>
        <taxon>Neognathae</taxon>
        <taxon>Neoaves</taxon>
        <taxon>Telluraves</taxon>
        <taxon>Australaves</taxon>
        <taxon>Passeriformes</taxon>
        <taxon>Passerellidae</taxon>
        <taxon>Spizella</taxon>
    </lineage>
</organism>
<dbReference type="Gene3D" id="2.60.40.10">
    <property type="entry name" value="Immunoglobulins"/>
    <property type="match status" value="1"/>
</dbReference>
<comment type="caution">
    <text evidence="2">The sequence shown here is derived from an EMBL/GenBank/DDBJ whole genome shotgun (WGS) entry which is preliminary data.</text>
</comment>
<feature type="non-terminal residue" evidence="2">
    <location>
        <position position="1"/>
    </location>
</feature>
<dbReference type="InterPro" id="IPR047012">
    <property type="entry name" value="ICAM_VCAM"/>
</dbReference>
<dbReference type="OrthoDB" id="6250964at2759"/>
<protein>
    <submittedName>
        <fullName evidence="2">ICAM5 protein</fullName>
    </submittedName>
</protein>
<dbReference type="CDD" id="cd00096">
    <property type="entry name" value="Ig"/>
    <property type="match status" value="1"/>
</dbReference>
<dbReference type="InterPro" id="IPR036179">
    <property type="entry name" value="Ig-like_dom_sf"/>
</dbReference>
<dbReference type="GO" id="GO:0005178">
    <property type="term" value="F:integrin binding"/>
    <property type="evidence" value="ECO:0007669"/>
    <property type="project" value="InterPro"/>
</dbReference>
<dbReference type="PANTHER" id="PTHR13771">
    <property type="entry name" value="INTERCELLULAR ADHESION MOLECULE"/>
    <property type="match status" value="1"/>
</dbReference>
<dbReference type="FunFam" id="2.60.40.10:FF:000641">
    <property type="entry name" value="Intercellular adhesion molecule 1"/>
    <property type="match status" value="1"/>
</dbReference>
<dbReference type="GO" id="GO:0007155">
    <property type="term" value="P:cell adhesion"/>
    <property type="evidence" value="ECO:0007669"/>
    <property type="project" value="InterPro"/>
</dbReference>
<dbReference type="PROSITE" id="PS50835">
    <property type="entry name" value="IG_LIKE"/>
    <property type="match status" value="1"/>
</dbReference>
<evidence type="ECO:0000313" key="2">
    <source>
        <dbReference type="EMBL" id="NXX70308.1"/>
    </source>
</evidence>